<dbReference type="NCBIfam" id="TIGR00202">
    <property type="entry name" value="csrA"/>
    <property type="match status" value="1"/>
</dbReference>
<dbReference type="Proteomes" id="UP000070427">
    <property type="component" value="Unassembled WGS sequence"/>
</dbReference>
<dbReference type="PANTHER" id="PTHR34984">
    <property type="entry name" value="CARBON STORAGE REGULATOR"/>
    <property type="match status" value="1"/>
</dbReference>
<evidence type="ECO:0000256" key="2">
    <source>
        <dbReference type="ARBA" id="ARBA00022491"/>
    </source>
</evidence>
<keyword evidence="4 6" id="KW-0810">Translation regulation</keyword>
<keyword evidence="8" id="KW-1185">Reference proteome</keyword>
<dbReference type="GO" id="GO:1902208">
    <property type="term" value="P:regulation of bacterial-type flagellum assembly"/>
    <property type="evidence" value="ECO:0007669"/>
    <property type="project" value="UniProtKB-UniRule"/>
</dbReference>
<comment type="function">
    <text evidence="6">A translational regulator that binds mRNA to regulate translation initiation and/or mRNA stability. Usually binds in the 5'-UTR at or near the Shine-Dalgarno sequence preventing ribosome-binding, thus repressing translation. Its main target seems to be the major flagellin gene, while its function is anatagonized by FliW.</text>
</comment>
<organism evidence="7 8">
    <name type="scientific">Fervidicola ferrireducens</name>
    <dbReference type="NCBI Taxonomy" id="520764"/>
    <lineage>
        <taxon>Bacteria</taxon>
        <taxon>Bacillati</taxon>
        <taxon>Bacillota</taxon>
        <taxon>Clostridia</taxon>
        <taxon>Thermosediminibacterales</taxon>
        <taxon>Thermosediminibacteraceae</taxon>
        <taxon>Fervidicola</taxon>
    </lineage>
</organism>
<keyword evidence="2 6" id="KW-0678">Repressor</keyword>
<dbReference type="GO" id="GO:0006402">
    <property type="term" value="P:mRNA catabolic process"/>
    <property type="evidence" value="ECO:0007669"/>
    <property type="project" value="InterPro"/>
</dbReference>
<keyword evidence="3 6" id="KW-1005">Bacterial flagellum biogenesis</keyword>
<dbReference type="GO" id="GO:0044781">
    <property type="term" value="P:bacterial-type flagellum organization"/>
    <property type="evidence" value="ECO:0007669"/>
    <property type="project" value="UniProtKB-KW"/>
</dbReference>
<dbReference type="Gene3D" id="2.60.40.4380">
    <property type="entry name" value="Translational regulator CsrA"/>
    <property type="match status" value="1"/>
</dbReference>
<keyword evidence="5 6" id="KW-0694">RNA-binding</keyword>
<comment type="caution">
    <text evidence="7">The sequence shown here is derived from an EMBL/GenBank/DDBJ whole genome shotgun (WGS) entry which is preliminary data.</text>
</comment>
<comment type="similarity">
    <text evidence="6">Belongs to the CsrA/RsmA family.</text>
</comment>
<evidence type="ECO:0000256" key="4">
    <source>
        <dbReference type="ARBA" id="ARBA00022845"/>
    </source>
</evidence>
<gene>
    <name evidence="6 7" type="primary">csrA</name>
    <name evidence="7" type="ORF">AN618_01430</name>
</gene>
<dbReference type="Pfam" id="PF02599">
    <property type="entry name" value="CsrA"/>
    <property type="match status" value="1"/>
</dbReference>
<evidence type="ECO:0000256" key="5">
    <source>
        <dbReference type="ARBA" id="ARBA00022884"/>
    </source>
</evidence>
<reference evidence="7 8" key="1">
    <citation type="submission" date="2015-12" db="EMBL/GenBank/DDBJ databases">
        <title>Draft genome sequnece of Fervidicola ferrireducens strain Y170.</title>
        <authorList>
            <person name="Patel B.K."/>
        </authorList>
    </citation>
    <scope>NUCLEOTIDE SEQUENCE [LARGE SCALE GENOMIC DNA]</scope>
    <source>
        <strain evidence="7 8">Y170</strain>
    </source>
</reference>
<dbReference type="SUPFAM" id="SSF117130">
    <property type="entry name" value="CsrA-like"/>
    <property type="match status" value="1"/>
</dbReference>
<evidence type="ECO:0000313" key="7">
    <source>
        <dbReference type="EMBL" id="KXG78805.1"/>
    </source>
</evidence>
<evidence type="ECO:0000256" key="1">
    <source>
        <dbReference type="ARBA" id="ARBA00022490"/>
    </source>
</evidence>
<dbReference type="NCBIfam" id="NF002469">
    <property type="entry name" value="PRK01712.1"/>
    <property type="match status" value="1"/>
</dbReference>
<dbReference type="OrthoDB" id="9809061at2"/>
<dbReference type="EMBL" id="LOED01000001">
    <property type="protein sequence ID" value="KXG78805.1"/>
    <property type="molecule type" value="Genomic_DNA"/>
</dbReference>
<evidence type="ECO:0000256" key="3">
    <source>
        <dbReference type="ARBA" id="ARBA00022795"/>
    </source>
</evidence>
<dbReference type="InParanoid" id="A0A140LE30"/>
<comment type="subcellular location">
    <subcellularLocation>
        <location evidence="6">Cytoplasm</location>
    </subcellularLocation>
</comment>
<dbReference type="HAMAP" id="MF_00167">
    <property type="entry name" value="CsrA"/>
    <property type="match status" value="1"/>
</dbReference>
<dbReference type="FunCoup" id="A0A140LE30">
    <property type="interactions" value="80"/>
</dbReference>
<dbReference type="GO" id="GO:0045947">
    <property type="term" value="P:negative regulation of translational initiation"/>
    <property type="evidence" value="ECO:0007669"/>
    <property type="project" value="UniProtKB-UniRule"/>
</dbReference>
<evidence type="ECO:0000313" key="8">
    <source>
        <dbReference type="Proteomes" id="UP000070427"/>
    </source>
</evidence>
<dbReference type="GO" id="GO:0006109">
    <property type="term" value="P:regulation of carbohydrate metabolic process"/>
    <property type="evidence" value="ECO:0007669"/>
    <property type="project" value="InterPro"/>
</dbReference>
<proteinExistence type="inferred from homology"/>
<dbReference type="FunFam" id="2.60.40.4380:FF:000002">
    <property type="entry name" value="Translational regulator CsrA"/>
    <property type="match status" value="1"/>
</dbReference>
<dbReference type="InterPro" id="IPR036107">
    <property type="entry name" value="CsrA_sf"/>
</dbReference>
<dbReference type="InterPro" id="IPR003751">
    <property type="entry name" value="CsrA"/>
</dbReference>
<accession>A0A140LE30</accession>
<keyword evidence="1 6" id="KW-0963">Cytoplasm</keyword>
<dbReference type="RefSeq" id="WP_066350831.1">
    <property type="nucleotide sequence ID" value="NZ_LOED01000001.1"/>
</dbReference>
<name>A0A140LE30_9FIRM</name>
<evidence type="ECO:0000256" key="6">
    <source>
        <dbReference type="HAMAP-Rule" id="MF_00167"/>
    </source>
</evidence>
<dbReference type="GO" id="GO:0048027">
    <property type="term" value="F:mRNA 5'-UTR binding"/>
    <property type="evidence" value="ECO:0007669"/>
    <property type="project" value="UniProtKB-UniRule"/>
</dbReference>
<comment type="subunit">
    <text evidence="6">Homodimer; the beta-strands of each monomer intercalate to form a hydrophobic core, while the alpha-helices form wings that extend away from the core.</text>
</comment>
<dbReference type="STRING" id="520764.AN618_01430"/>
<sequence length="78" mass="8860">MLVISRRRGERLFIGDEVEITVVEVDGDRVKLGIKAPKGVKILRAELLDEIRGENKAAFDMSYKAFEIIEGKVKEKEN</sequence>
<dbReference type="AlphaFoldDB" id="A0A140LE30"/>
<protein>
    <recommendedName>
        <fullName evidence="6">Translational regulator CsrA</fullName>
    </recommendedName>
</protein>
<dbReference type="GO" id="GO:0005829">
    <property type="term" value="C:cytosol"/>
    <property type="evidence" value="ECO:0007669"/>
    <property type="project" value="TreeGrafter"/>
</dbReference>
<dbReference type="PANTHER" id="PTHR34984:SF1">
    <property type="entry name" value="CARBON STORAGE REGULATOR"/>
    <property type="match status" value="1"/>
</dbReference>